<dbReference type="InterPro" id="IPR002416">
    <property type="entry name" value="T2SS_protein-GspH"/>
</dbReference>
<evidence type="ECO:0000256" key="6">
    <source>
        <dbReference type="SAM" id="Phobius"/>
    </source>
</evidence>
<gene>
    <name evidence="7" type="ORF">J2X06_001063</name>
</gene>
<keyword evidence="5 6" id="KW-0472">Membrane</keyword>
<dbReference type="Pfam" id="PF07963">
    <property type="entry name" value="N_methyl"/>
    <property type="match status" value="1"/>
</dbReference>
<dbReference type="RefSeq" id="WP_310059228.1">
    <property type="nucleotide sequence ID" value="NZ_JAVDVY010000001.1"/>
</dbReference>
<dbReference type="PANTHER" id="PTHR30093">
    <property type="entry name" value="GENERAL SECRETION PATHWAY PROTEIN G"/>
    <property type="match status" value="1"/>
</dbReference>
<dbReference type="SUPFAM" id="SSF54523">
    <property type="entry name" value="Pili subunits"/>
    <property type="match status" value="1"/>
</dbReference>
<protein>
    <submittedName>
        <fullName evidence="7">Type IV pilus assembly protein PilE</fullName>
    </submittedName>
</protein>
<evidence type="ECO:0000313" key="8">
    <source>
        <dbReference type="Proteomes" id="UP001251524"/>
    </source>
</evidence>
<evidence type="ECO:0000256" key="1">
    <source>
        <dbReference type="ARBA" id="ARBA00004167"/>
    </source>
</evidence>
<dbReference type="InterPro" id="IPR031982">
    <property type="entry name" value="PilE-like"/>
</dbReference>
<reference evidence="7 8" key="1">
    <citation type="submission" date="2023-07" db="EMBL/GenBank/DDBJ databases">
        <title>Sorghum-associated microbial communities from plants grown in Nebraska, USA.</title>
        <authorList>
            <person name="Schachtman D."/>
        </authorList>
    </citation>
    <scope>NUCLEOTIDE SEQUENCE [LARGE SCALE GENOMIC DNA]</scope>
    <source>
        <strain evidence="7 8">BE198</strain>
    </source>
</reference>
<dbReference type="Pfam" id="PF16732">
    <property type="entry name" value="ComP_DUS"/>
    <property type="match status" value="1"/>
</dbReference>
<evidence type="ECO:0000313" key="7">
    <source>
        <dbReference type="EMBL" id="MDR7133879.1"/>
    </source>
</evidence>
<accession>A0ABU1W8I9</accession>
<dbReference type="PRINTS" id="PR00885">
    <property type="entry name" value="BCTERIALGSPH"/>
</dbReference>
<evidence type="ECO:0000256" key="5">
    <source>
        <dbReference type="ARBA" id="ARBA00023136"/>
    </source>
</evidence>
<name>A0ABU1W8I9_9GAMM</name>
<keyword evidence="8" id="KW-1185">Reference proteome</keyword>
<dbReference type="Gene3D" id="3.30.700.10">
    <property type="entry name" value="Glycoprotein, Type 4 Pilin"/>
    <property type="match status" value="1"/>
</dbReference>
<proteinExistence type="predicted"/>
<dbReference type="PANTHER" id="PTHR30093:SF47">
    <property type="entry name" value="TYPE IV PILUS NON-CORE MINOR PILIN PILE"/>
    <property type="match status" value="1"/>
</dbReference>
<sequence length="138" mass="14449">MKQSGFTLIELVVVIAIVGILAAIAIPSFAEQIKKSRRSEAVTVLGDLQLRQERWRSNHTTYGTLAEVTGTTAALFNGAQSNYDFAVTVNSASAYTLTATPKGSQTGDRCGTYTLALDVSARPGVPPQKTAGGGGNCL</sequence>
<feature type="transmembrane region" description="Helical" evidence="6">
    <location>
        <begin position="6"/>
        <end position="30"/>
    </location>
</feature>
<keyword evidence="4 6" id="KW-1133">Transmembrane helix</keyword>
<comment type="subcellular location">
    <subcellularLocation>
        <location evidence="1">Membrane</location>
        <topology evidence="1">Single-pass membrane protein</topology>
    </subcellularLocation>
</comment>
<dbReference type="PROSITE" id="PS00409">
    <property type="entry name" value="PROKAR_NTER_METHYL"/>
    <property type="match status" value="1"/>
</dbReference>
<dbReference type="InterPro" id="IPR045584">
    <property type="entry name" value="Pilin-like"/>
</dbReference>
<dbReference type="NCBIfam" id="TIGR02532">
    <property type="entry name" value="IV_pilin_GFxxxE"/>
    <property type="match status" value="1"/>
</dbReference>
<dbReference type="Proteomes" id="UP001251524">
    <property type="component" value="Unassembled WGS sequence"/>
</dbReference>
<comment type="caution">
    <text evidence="7">The sequence shown here is derived from an EMBL/GenBank/DDBJ whole genome shotgun (WGS) entry which is preliminary data.</text>
</comment>
<evidence type="ECO:0000256" key="2">
    <source>
        <dbReference type="ARBA" id="ARBA00022481"/>
    </source>
</evidence>
<organism evidence="7 8">
    <name type="scientific">Lysobacter niastensis</name>
    <dbReference type="NCBI Taxonomy" id="380629"/>
    <lineage>
        <taxon>Bacteria</taxon>
        <taxon>Pseudomonadati</taxon>
        <taxon>Pseudomonadota</taxon>
        <taxon>Gammaproteobacteria</taxon>
        <taxon>Lysobacterales</taxon>
        <taxon>Lysobacteraceae</taxon>
        <taxon>Lysobacter</taxon>
    </lineage>
</organism>
<dbReference type="EMBL" id="JAVDVY010000001">
    <property type="protein sequence ID" value="MDR7133879.1"/>
    <property type="molecule type" value="Genomic_DNA"/>
</dbReference>
<keyword evidence="3 6" id="KW-0812">Transmembrane</keyword>
<evidence type="ECO:0000256" key="4">
    <source>
        <dbReference type="ARBA" id="ARBA00022989"/>
    </source>
</evidence>
<keyword evidence="2" id="KW-0488">Methylation</keyword>
<dbReference type="InterPro" id="IPR012902">
    <property type="entry name" value="N_methyl_site"/>
</dbReference>
<evidence type="ECO:0000256" key="3">
    <source>
        <dbReference type="ARBA" id="ARBA00022692"/>
    </source>
</evidence>